<dbReference type="SMART" id="SM00345">
    <property type="entry name" value="HTH_GNTR"/>
    <property type="match status" value="1"/>
</dbReference>
<dbReference type="InterPro" id="IPR036390">
    <property type="entry name" value="WH_DNA-bd_sf"/>
</dbReference>
<dbReference type="GO" id="GO:0003700">
    <property type="term" value="F:DNA-binding transcription factor activity"/>
    <property type="evidence" value="ECO:0007669"/>
    <property type="project" value="InterPro"/>
</dbReference>
<dbReference type="Proteomes" id="UP001144256">
    <property type="component" value="Unassembled WGS sequence"/>
</dbReference>
<protein>
    <submittedName>
        <fullName evidence="5">GntR family transcriptional regulator</fullName>
    </submittedName>
</protein>
<comment type="caution">
    <text evidence="5">The sequence shown here is derived from an EMBL/GenBank/DDBJ whole genome shotgun (WGS) entry which is preliminary data.</text>
</comment>
<dbReference type="PANTHER" id="PTHR38445:SF6">
    <property type="entry name" value="GNTR-FAMILY TRANSCRIPTIONAL REGULATOR"/>
    <property type="match status" value="1"/>
</dbReference>
<evidence type="ECO:0000256" key="1">
    <source>
        <dbReference type="ARBA" id="ARBA00023015"/>
    </source>
</evidence>
<dbReference type="PANTHER" id="PTHR38445">
    <property type="entry name" value="HTH-TYPE TRANSCRIPTIONAL REPRESSOR YTRA"/>
    <property type="match status" value="1"/>
</dbReference>
<dbReference type="Gene3D" id="1.10.10.10">
    <property type="entry name" value="Winged helix-like DNA-binding domain superfamily/Winged helix DNA-binding domain"/>
    <property type="match status" value="1"/>
</dbReference>
<dbReference type="PROSITE" id="PS50949">
    <property type="entry name" value="HTH_GNTR"/>
    <property type="match status" value="1"/>
</dbReference>
<dbReference type="EMBL" id="BRLB01000003">
    <property type="protein sequence ID" value="GKX29108.1"/>
    <property type="molecule type" value="Genomic_DNA"/>
</dbReference>
<dbReference type="InterPro" id="IPR036388">
    <property type="entry name" value="WH-like_DNA-bd_sf"/>
</dbReference>
<proteinExistence type="predicted"/>
<dbReference type="InterPro" id="IPR000524">
    <property type="entry name" value="Tscrpt_reg_HTH_GntR"/>
</dbReference>
<evidence type="ECO:0000313" key="5">
    <source>
        <dbReference type="EMBL" id="GKX29108.1"/>
    </source>
</evidence>
<gene>
    <name evidence="5" type="ORF">SH1V18_15880</name>
</gene>
<evidence type="ECO:0000313" key="6">
    <source>
        <dbReference type="Proteomes" id="UP001144256"/>
    </source>
</evidence>
<reference evidence="5" key="1">
    <citation type="submission" date="2022-06" db="EMBL/GenBank/DDBJ databases">
        <title>Vallitalea longa sp. nov., an anaerobic bacterium isolated from marine sediment.</title>
        <authorList>
            <person name="Hirano S."/>
            <person name="Terahara T."/>
            <person name="Mori K."/>
            <person name="Hamada M."/>
            <person name="Matsumoto R."/>
            <person name="Kobayashi T."/>
        </authorList>
    </citation>
    <scope>NUCLEOTIDE SEQUENCE</scope>
    <source>
        <strain evidence="5">SH18-1</strain>
    </source>
</reference>
<feature type="domain" description="HTH gntR-type" evidence="4">
    <location>
        <begin position="7"/>
        <end position="75"/>
    </location>
</feature>
<evidence type="ECO:0000256" key="2">
    <source>
        <dbReference type="ARBA" id="ARBA00023125"/>
    </source>
</evidence>
<dbReference type="AlphaFoldDB" id="A0A9W5YB28"/>
<keyword evidence="1" id="KW-0805">Transcription regulation</keyword>
<sequence>MEFDNNVPVYIQILSYLKELVIKRQLKEGEKMPSVRELAKDLKVNPNTVQRAYRELESEGIIVSKRGMGSFVTSDSNSIINLRDEIAKDTVMNFANRMINMGFSKKEIMKIIDSYVEGE</sequence>
<evidence type="ECO:0000259" key="4">
    <source>
        <dbReference type="PROSITE" id="PS50949"/>
    </source>
</evidence>
<dbReference type="RefSeq" id="WP_281814295.1">
    <property type="nucleotide sequence ID" value="NZ_BRLB01000003.1"/>
</dbReference>
<evidence type="ECO:0000256" key="3">
    <source>
        <dbReference type="ARBA" id="ARBA00023163"/>
    </source>
</evidence>
<organism evidence="5 6">
    <name type="scientific">Vallitalea longa</name>
    <dbReference type="NCBI Taxonomy" id="2936439"/>
    <lineage>
        <taxon>Bacteria</taxon>
        <taxon>Bacillati</taxon>
        <taxon>Bacillota</taxon>
        <taxon>Clostridia</taxon>
        <taxon>Lachnospirales</taxon>
        <taxon>Vallitaleaceae</taxon>
        <taxon>Vallitalea</taxon>
    </lineage>
</organism>
<dbReference type="Pfam" id="PF00392">
    <property type="entry name" value="GntR"/>
    <property type="match status" value="1"/>
</dbReference>
<keyword evidence="2" id="KW-0238">DNA-binding</keyword>
<accession>A0A9W5YB28</accession>
<dbReference type="PRINTS" id="PR00035">
    <property type="entry name" value="HTHGNTR"/>
</dbReference>
<name>A0A9W5YB28_9FIRM</name>
<keyword evidence="6" id="KW-1185">Reference proteome</keyword>
<dbReference type="CDD" id="cd07377">
    <property type="entry name" value="WHTH_GntR"/>
    <property type="match status" value="1"/>
</dbReference>
<dbReference type="GO" id="GO:0003677">
    <property type="term" value="F:DNA binding"/>
    <property type="evidence" value="ECO:0007669"/>
    <property type="project" value="UniProtKB-KW"/>
</dbReference>
<dbReference type="SUPFAM" id="SSF46785">
    <property type="entry name" value="Winged helix' DNA-binding domain"/>
    <property type="match status" value="1"/>
</dbReference>
<keyword evidence="3" id="KW-0804">Transcription</keyword>